<evidence type="ECO:0000313" key="2">
    <source>
        <dbReference type="Proteomes" id="UP000053675"/>
    </source>
</evidence>
<dbReference type="Proteomes" id="UP000053675">
    <property type="component" value="Unassembled WGS sequence"/>
</dbReference>
<sequence>MGLDILAYSAIEKIDCVFNEDGEPIDSETREPLDCDCYIQLYVNNSFPGRADEIENKGVYSFRDSVGFRAGSYGGYNNWRDDLAKIAGWPLGEYEQYGERRASHCIECWNGANGPFSELINFSDCEGVIGASVSQKLASDFKEYQTMADAHPDAYFREKYAEWRRAFELASDSGCVKFS</sequence>
<reference evidence="1 2" key="1">
    <citation type="submission" date="2014-05" db="EMBL/GenBank/DDBJ databases">
        <title>Draft Genome Sequence of Nitratireductor basaltis Strain UMTGB225, A Marine Bacterium Isolated from Green Barrel Tunicate.</title>
        <authorList>
            <person name="Gan H.Y."/>
        </authorList>
    </citation>
    <scope>NUCLEOTIDE SEQUENCE [LARGE SCALE GENOMIC DNA]</scope>
    <source>
        <strain evidence="1 2">UMTGB225</strain>
    </source>
</reference>
<dbReference type="STRING" id="472175.EL18_02089"/>
<dbReference type="eggNOG" id="ENOG50340X7">
    <property type="taxonomic scope" value="Bacteria"/>
</dbReference>
<proteinExistence type="predicted"/>
<dbReference type="EMBL" id="JMQM01000001">
    <property type="protein sequence ID" value="KFB11047.1"/>
    <property type="molecule type" value="Genomic_DNA"/>
</dbReference>
<gene>
    <name evidence="1" type="ORF">EL18_02089</name>
</gene>
<protein>
    <submittedName>
        <fullName evidence="1">Uncharacterized protein</fullName>
    </submittedName>
</protein>
<name>A0A084UDL1_9HYPH</name>
<dbReference type="OrthoDB" id="8961589at2"/>
<keyword evidence="2" id="KW-1185">Reference proteome</keyword>
<comment type="caution">
    <text evidence="1">The sequence shown here is derived from an EMBL/GenBank/DDBJ whole genome shotgun (WGS) entry which is preliminary data.</text>
</comment>
<evidence type="ECO:0000313" key="1">
    <source>
        <dbReference type="EMBL" id="KFB11047.1"/>
    </source>
</evidence>
<organism evidence="1 2">
    <name type="scientific">Nitratireductor basaltis</name>
    <dbReference type="NCBI Taxonomy" id="472175"/>
    <lineage>
        <taxon>Bacteria</taxon>
        <taxon>Pseudomonadati</taxon>
        <taxon>Pseudomonadota</taxon>
        <taxon>Alphaproteobacteria</taxon>
        <taxon>Hyphomicrobiales</taxon>
        <taxon>Phyllobacteriaceae</taxon>
        <taxon>Nitratireductor</taxon>
    </lineage>
</organism>
<dbReference type="AlphaFoldDB" id="A0A084UDL1"/>
<dbReference type="RefSeq" id="WP_036482541.1">
    <property type="nucleotide sequence ID" value="NZ_JMQM01000001.1"/>
</dbReference>
<accession>A0A084UDL1</accession>